<protein>
    <submittedName>
        <fullName evidence="1">Uncharacterized protein</fullName>
    </submittedName>
</protein>
<comment type="caution">
    <text evidence="1">The sequence shown here is derived from an EMBL/GenBank/DDBJ whole genome shotgun (WGS) entry which is preliminary data.</text>
</comment>
<reference evidence="1 2" key="1">
    <citation type="submission" date="2020-08" db="EMBL/GenBank/DDBJ databases">
        <title>Description of Xenorhabdus lircayensis sp. nov., the symbiotic bacterium associated with the entomopathogenic nematode Steirnernema unicornum.</title>
        <authorList>
            <person name="Castaneda-Alvarez C."/>
            <person name="Prodan S."/>
            <person name="Zamorano A."/>
            <person name="San-Blas E."/>
            <person name="Aballay E."/>
        </authorList>
    </citation>
    <scope>NUCLEOTIDE SEQUENCE [LARGE SCALE GENOMIC DNA]</scope>
    <source>
        <strain evidence="1 2">VLS</strain>
    </source>
</reference>
<name>A0ABS0U5I5_9GAMM</name>
<evidence type="ECO:0000313" key="1">
    <source>
        <dbReference type="EMBL" id="MBI6549145.1"/>
    </source>
</evidence>
<dbReference type="EMBL" id="JACOII010000038">
    <property type="protein sequence ID" value="MBI6549145.1"/>
    <property type="molecule type" value="Genomic_DNA"/>
</dbReference>
<keyword evidence="2" id="KW-1185">Reference proteome</keyword>
<organism evidence="1 2">
    <name type="scientific">Xenorhabdus lircayensis</name>
    <dbReference type="NCBI Taxonomy" id="2763499"/>
    <lineage>
        <taxon>Bacteria</taxon>
        <taxon>Pseudomonadati</taxon>
        <taxon>Pseudomonadota</taxon>
        <taxon>Gammaproteobacteria</taxon>
        <taxon>Enterobacterales</taxon>
        <taxon>Morganellaceae</taxon>
        <taxon>Xenorhabdus</taxon>
    </lineage>
</organism>
<accession>A0ABS0U5I5</accession>
<evidence type="ECO:0000313" key="2">
    <source>
        <dbReference type="Proteomes" id="UP000696184"/>
    </source>
</evidence>
<dbReference type="Proteomes" id="UP000696184">
    <property type="component" value="Unassembled WGS sequence"/>
</dbReference>
<proteinExistence type="predicted"/>
<sequence length="302" mass="34999">MCKQKKEGNNRVTSKSDINSKTIEIILHQEINFLDYYGDNKFILFDSYICGINLKVFGKNEEHSDDIKMKFLLPVYYAINKVYARVDDLSKIVRNINIYIEEKMGLTEVRWPGKEDKMADNISRTKAVGIDDPYLHINAQNIKKVNEIKSRQHSFWRRNRGINKNSSVQIECGVPDQLYHEAISGSRKSLELNPESSTKVIASIVHEIGHIIHAQRIESKEKFWLARKTSQQEKYTLPAKIAEQVSGYVIQKNNSNEFVAEVFTGLVYGKKYSKEVLEYYQYYLGPELTGIELPKLSHNWNP</sequence>
<dbReference type="RefSeq" id="WP_198689932.1">
    <property type="nucleotide sequence ID" value="NZ_CAWPUD010000036.1"/>
</dbReference>
<gene>
    <name evidence="1" type="ORF">H8A87_10530</name>
</gene>